<gene>
    <name evidence="2" type="ORF">NE857_33850</name>
</gene>
<dbReference type="Proteomes" id="UP001055940">
    <property type="component" value="Plasmid unnamed1"/>
</dbReference>
<keyword evidence="2" id="KW-0614">Plasmid</keyword>
<keyword evidence="3" id="KW-1185">Reference proteome</keyword>
<protein>
    <submittedName>
        <fullName evidence="2">Uncharacterized protein</fullName>
    </submittedName>
</protein>
<sequence>MQHPAHNPEQVTALIAAADHPLGEVPQPVPGMEEQGLTFSYRMVEGAGERKVEWLTERGWREAQCLYILADLETPGKLGQADRLRADLINEEQRMKAHYLRGHLVTLAFGLLCVDNAIKYPTSERDPWYRLETRLDRSVRSRLLNEAVKQINGGADVLESGGYEDAARELIAQVVIHLDDEGGARSLAHDADMPEAIERRAEHRRGRRG</sequence>
<reference evidence="2" key="1">
    <citation type="submission" date="2022-06" db="EMBL/GenBank/DDBJ databases">
        <authorList>
            <person name="Ping M."/>
        </authorList>
    </citation>
    <scope>NUCLEOTIDE SEQUENCE</scope>
    <source>
        <strain evidence="2">JCM11759T</strain>
        <plasmid evidence="2">unnamed1</plasmid>
    </source>
</reference>
<evidence type="ECO:0000313" key="3">
    <source>
        <dbReference type="Proteomes" id="UP001055940"/>
    </source>
</evidence>
<evidence type="ECO:0000256" key="1">
    <source>
        <dbReference type="SAM" id="MobiDB-lite"/>
    </source>
</evidence>
<dbReference type="EMBL" id="CP099838">
    <property type="protein sequence ID" value="USY23616.1"/>
    <property type="molecule type" value="Genomic_DNA"/>
</dbReference>
<dbReference type="RefSeq" id="WP_254422270.1">
    <property type="nucleotide sequence ID" value="NZ_BAAAJB010000040.1"/>
</dbReference>
<feature type="compositionally biased region" description="Basic and acidic residues" evidence="1">
    <location>
        <begin position="188"/>
        <end position="201"/>
    </location>
</feature>
<organism evidence="2 3">
    <name type="scientific">Nocardiopsis exhalans</name>
    <dbReference type="NCBI Taxonomy" id="163604"/>
    <lineage>
        <taxon>Bacteria</taxon>
        <taxon>Bacillati</taxon>
        <taxon>Actinomycetota</taxon>
        <taxon>Actinomycetes</taxon>
        <taxon>Streptosporangiales</taxon>
        <taxon>Nocardiopsidaceae</taxon>
        <taxon>Nocardiopsis</taxon>
    </lineage>
</organism>
<geneLocation type="plasmid" evidence="2 3">
    <name>unnamed1</name>
</geneLocation>
<accession>A0ABY5DIE3</accession>
<evidence type="ECO:0000313" key="2">
    <source>
        <dbReference type="EMBL" id="USY23616.1"/>
    </source>
</evidence>
<proteinExistence type="predicted"/>
<feature type="region of interest" description="Disordered" evidence="1">
    <location>
        <begin position="188"/>
        <end position="209"/>
    </location>
</feature>
<name>A0ABY5DIE3_9ACTN</name>